<dbReference type="STRING" id="1173020.Cha6605_2170"/>
<organism evidence="2 3">
    <name type="scientific">Chamaesiphon minutus (strain ATCC 27169 / PCC 6605)</name>
    <dbReference type="NCBI Taxonomy" id="1173020"/>
    <lineage>
        <taxon>Bacteria</taxon>
        <taxon>Bacillati</taxon>
        <taxon>Cyanobacteriota</taxon>
        <taxon>Cyanophyceae</taxon>
        <taxon>Gomontiellales</taxon>
        <taxon>Chamaesiphonaceae</taxon>
        <taxon>Chamaesiphon</taxon>
    </lineage>
</organism>
<reference evidence="2 3" key="1">
    <citation type="submission" date="2012-05" db="EMBL/GenBank/DDBJ databases">
        <title>Finished chromosome of genome of Chamaesiphon sp. PCC 6605.</title>
        <authorList>
            <consortium name="US DOE Joint Genome Institute"/>
            <person name="Gugger M."/>
            <person name="Coursin T."/>
            <person name="Rippka R."/>
            <person name="Tandeau De Marsac N."/>
            <person name="Huntemann M."/>
            <person name="Wei C.-L."/>
            <person name="Han J."/>
            <person name="Detter J.C."/>
            <person name="Han C."/>
            <person name="Tapia R."/>
            <person name="Chen A."/>
            <person name="Kyrpides N."/>
            <person name="Mavromatis K."/>
            <person name="Markowitz V."/>
            <person name="Szeto E."/>
            <person name="Ivanova N."/>
            <person name="Pagani I."/>
            <person name="Pati A."/>
            <person name="Goodwin L."/>
            <person name="Nordberg H.P."/>
            <person name="Cantor M.N."/>
            <person name="Hua S.X."/>
            <person name="Woyke T."/>
            <person name="Kerfeld C.A."/>
        </authorList>
    </citation>
    <scope>NUCLEOTIDE SEQUENCE [LARGE SCALE GENOMIC DNA]</scope>
    <source>
        <strain evidence="3">ATCC 27169 / PCC 6605</strain>
    </source>
</reference>
<feature type="chain" id="PRO_5003936541" description="Pre-peptidase" evidence="1">
    <location>
        <begin position="28"/>
        <end position="149"/>
    </location>
</feature>
<proteinExistence type="predicted"/>
<keyword evidence="1" id="KW-0732">Signal</keyword>
<dbReference type="Gene3D" id="2.60.120.380">
    <property type="match status" value="1"/>
</dbReference>
<sequence length="149" mass="15972">MNFFKSSLTLTLIGLLTCAGLATPALATPDFDNSLSAADDEGNVDNGQSRTIKGDVTTTDDAQDFRQFTLVRNSTVRFSGTSNGGATDLLLVRDFNNNRVLDPGEIIAKSSGSFSHSFTRNLASGKYVVVIRSRKFSADIVPFNVTVKA</sequence>
<dbReference type="AlphaFoldDB" id="K9UGC3"/>
<dbReference type="EMBL" id="CP003600">
    <property type="protein sequence ID" value="AFY93254.1"/>
    <property type="molecule type" value="Genomic_DNA"/>
</dbReference>
<gene>
    <name evidence="2" type="ORF">Cha6605_2170</name>
</gene>
<protein>
    <recommendedName>
        <fullName evidence="4">Pre-peptidase</fullName>
    </recommendedName>
</protein>
<dbReference type="OrthoDB" id="464425at2"/>
<keyword evidence="3" id="KW-1185">Reference proteome</keyword>
<dbReference type="Proteomes" id="UP000010366">
    <property type="component" value="Chromosome"/>
</dbReference>
<name>K9UGC3_CHAP6</name>
<dbReference type="KEGG" id="cmp:Cha6605_2170"/>
<evidence type="ECO:0000256" key="1">
    <source>
        <dbReference type="SAM" id="SignalP"/>
    </source>
</evidence>
<dbReference type="eggNOG" id="ENOG503457K">
    <property type="taxonomic scope" value="Bacteria"/>
</dbReference>
<dbReference type="HOGENOM" id="CLU_1746364_0_0_3"/>
<feature type="signal peptide" evidence="1">
    <location>
        <begin position="1"/>
        <end position="27"/>
    </location>
</feature>
<evidence type="ECO:0008006" key="4">
    <source>
        <dbReference type="Google" id="ProtNLM"/>
    </source>
</evidence>
<accession>K9UGC3</accession>
<evidence type="ECO:0000313" key="3">
    <source>
        <dbReference type="Proteomes" id="UP000010366"/>
    </source>
</evidence>
<evidence type="ECO:0000313" key="2">
    <source>
        <dbReference type="EMBL" id="AFY93254.1"/>
    </source>
</evidence>
<dbReference type="RefSeq" id="WP_015159409.1">
    <property type="nucleotide sequence ID" value="NC_019697.1"/>
</dbReference>